<reference evidence="1" key="1">
    <citation type="journal article" date="2022" name="Clin. Infect. Dis.">
        <title>Association between Clostridium innocuum and antibiotic-associated diarrhea in adults and children: A cross-sectional study and comparative genomics analysis.</title>
        <authorList>
            <person name="Cherny K.E."/>
            <person name="Muscat E.B."/>
            <person name="Balaji A."/>
            <person name="Mukherjee J."/>
            <person name="Ozer E.A."/>
            <person name="Angarone M.P."/>
            <person name="Hauser A.R."/>
            <person name="Sichel J.S."/>
            <person name="Amponsah E."/>
            <person name="Kociolek L.K."/>
        </authorList>
    </citation>
    <scope>NUCLEOTIDE SEQUENCE</scope>
    <source>
        <strain evidence="1">NU1-AC-029v</strain>
    </source>
</reference>
<evidence type="ECO:0000313" key="1">
    <source>
        <dbReference type="EMBL" id="MCR0234777.1"/>
    </source>
</evidence>
<dbReference type="EMBL" id="JAKTMA010000040">
    <property type="protein sequence ID" value="MCR0234777.1"/>
    <property type="molecule type" value="Genomic_DNA"/>
</dbReference>
<dbReference type="AlphaFoldDB" id="A0AAP2XTR0"/>
<protein>
    <recommendedName>
        <fullName evidence="3">SIR2-like domain-containing protein</fullName>
    </recommendedName>
</protein>
<organism evidence="1 2">
    <name type="scientific">Clostridium innocuum</name>
    <dbReference type="NCBI Taxonomy" id="1522"/>
    <lineage>
        <taxon>Bacteria</taxon>
        <taxon>Bacillati</taxon>
        <taxon>Bacillota</taxon>
        <taxon>Clostridia</taxon>
        <taxon>Eubacteriales</taxon>
        <taxon>Clostridiaceae</taxon>
        <taxon>Clostridium</taxon>
    </lineage>
</organism>
<sequence length="320" mass="36997">MKSVFIIGNGFNCFFSAYLNNPLYKEEIMEKLFDACPNKWISMKWYKETKGLLNEYCHLLDDIKIADANVNGEFLLSRLANLCSKVEAEEILEQLEKAVSDKIKTNMQNLIIDNEKTSVPKTMRTISKLKHTDKNSFHKMSCFSGCLFREMQETGYERVTCYTTNYDKITNEFFDIKDSGITIDMKIVALHGDYEASEIICSSPENKEHKVYPDILEQFEKDILEADSIVLFGLGLFSDPHLLKRLNMVKNKQIIIIDADCASYLKKRSHAAVLQIGFDYLYQNEIRFIDTLDFQVDKQKVSKPVQTPEELYDALIALFE</sequence>
<dbReference type="RefSeq" id="WP_008816463.1">
    <property type="nucleotide sequence ID" value="NZ_AP025565.1"/>
</dbReference>
<name>A0AAP2XTR0_CLOIN</name>
<dbReference type="Proteomes" id="UP001203972">
    <property type="component" value="Unassembled WGS sequence"/>
</dbReference>
<evidence type="ECO:0008006" key="3">
    <source>
        <dbReference type="Google" id="ProtNLM"/>
    </source>
</evidence>
<accession>A0AAP2XTR0</accession>
<gene>
    <name evidence="1" type="ORF">MKC95_18590</name>
</gene>
<proteinExistence type="predicted"/>
<comment type="caution">
    <text evidence="1">The sequence shown here is derived from an EMBL/GenBank/DDBJ whole genome shotgun (WGS) entry which is preliminary data.</text>
</comment>
<evidence type="ECO:0000313" key="2">
    <source>
        <dbReference type="Proteomes" id="UP001203972"/>
    </source>
</evidence>